<comment type="caution">
    <text evidence="2">The sequence shown here is derived from an EMBL/GenBank/DDBJ whole genome shotgun (WGS) entry which is preliminary data.</text>
</comment>
<dbReference type="RefSeq" id="WP_191203266.1">
    <property type="nucleotide sequence ID" value="NZ_JACXZA010000002.1"/>
</dbReference>
<dbReference type="CDD" id="cd02440">
    <property type="entry name" value="AdoMet_MTases"/>
    <property type="match status" value="1"/>
</dbReference>
<proteinExistence type="predicted"/>
<gene>
    <name evidence="2" type="ORF">H8B09_09505</name>
</gene>
<sequence length="233" mass="26666">MTSVDVDHQLDARFIVDSDHREDTFIVPLPTTWWSRPYEYAWCSQFAGEQDVVLDAACGISHPFKFYLASCSVREVHACDLDVRILSREEIYADAVRDFGEHAANRLRQHTDWSRLHLAYASITSMPYADNYFDTIFCISVLEHLSELDQRLALKEFHRLLKPGGKLVLTFDYPTVNLEQLTAQVQQAGLVFPASFNMNLPPDAISSELWGTLYCFRALLYKISVPMEHILGS</sequence>
<dbReference type="GO" id="GO:0032259">
    <property type="term" value="P:methylation"/>
    <property type="evidence" value="ECO:0007669"/>
    <property type="project" value="UniProtKB-KW"/>
</dbReference>
<keyword evidence="2" id="KW-0489">Methyltransferase</keyword>
<keyword evidence="2" id="KW-0808">Transferase</keyword>
<keyword evidence="3" id="KW-1185">Reference proteome</keyword>
<organism evidence="2 3">
    <name type="scientific">Paenibacillus terricola</name>
    <dbReference type="NCBI Taxonomy" id="2763503"/>
    <lineage>
        <taxon>Bacteria</taxon>
        <taxon>Bacillati</taxon>
        <taxon>Bacillota</taxon>
        <taxon>Bacilli</taxon>
        <taxon>Bacillales</taxon>
        <taxon>Paenibacillaceae</taxon>
        <taxon>Paenibacillus</taxon>
    </lineage>
</organism>
<dbReference type="PANTHER" id="PTHR42912">
    <property type="entry name" value="METHYLTRANSFERASE"/>
    <property type="match status" value="1"/>
</dbReference>
<evidence type="ECO:0000259" key="1">
    <source>
        <dbReference type="Pfam" id="PF08241"/>
    </source>
</evidence>
<reference evidence="2 3" key="1">
    <citation type="submission" date="2020-09" db="EMBL/GenBank/DDBJ databases">
        <title>Paenibacillus sp. strain PR3 16S rRNA gene Genome sequencing and assembly.</title>
        <authorList>
            <person name="Kim J."/>
        </authorList>
    </citation>
    <scope>NUCLEOTIDE SEQUENCE [LARGE SCALE GENOMIC DNA]</scope>
    <source>
        <strain evidence="2 3">PR3</strain>
    </source>
</reference>
<dbReference type="InterPro" id="IPR013216">
    <property type="entry name" value="Methyltransf_11"/>
</dbReference>
<accession>A0ABR8MSN8</accession>
<dbReference type="SUPFAM" id="SSF53335">
    <property type="entry name" value="S-adenosyl-L-methionine-dependent methyltransferases"/>
    <property type="match status" value="1"/>
</dbReference>
<dbReference type="Pfam" id="PF08241">
    <property type="entry name" value="Methyltransf_11"/>
    <property type="match status" value="1"/>
</dbReference>
<dbReference type="InterPro" id="IPR029063">
    <property type="entry name" value="SAM-dependent_MTases_sf"/>
</dbReference>
<dbReference type="GO" id="GO:0008168">
    <property type="term" value="F:methyltransferase activity"/>
    <property type="evidence" value="ECO:0007669"/>
    <property type="project" value="UniProtKB-KW"/>
</dbReference>
<name>A0ABR8MSN8_9BACL</name>
<evidence type="ECO:0000313" key="2">
    <source>
        <dbReference type="EMBL" id="MBD3918988.1"/>
    </source>
</evidence>
<protein>
    <submittedName>
        <fullName evidence="2">Class I SAM-dependent methyltransferase</fullName>
    </submittedName>
</protein>
<dbReference type="Gene3D" id="3.40.50.150">
    <property type="entry name" value="Vaccinia Virus protein VP39"/>
    <property type="match status" value="1"/>
</dbReference>
<dbReference type="InterPro" id="IPR050508">
    <property type="entry name" value="Methyltransf_Superfamily"/>
</dbReference>
<dbReference type="EMBL" id="JACXZA010000002">
    <property type="protein sequence ID" value="MBD3918988.1"/>
    <property type="molecule type" value="Genomic_DNA"/>
</dbReference>
<dbReference type="Proteomes" id="UP000609346">
    <property type="component" value="Unassembled WGS sequence"/>
</dbReference>
<feature type="domain" description="Methyltransferase type 11" evidence="1">
    <location>
        <begin position="54"/>
        <end position="169"/>
    </location>
</feature>
<evidence type="ECO:0000313" key="3">
    <source>
        <dbReference type="Proteomes" id="UP000609346"/>
    </source>
</evidence>
<dbReference type="PANTHER" id="PTHR42912:SF85">
    <property type="entry name" value="METHYLTRANSFERASE TYPE 11"/>
    <property type="match status" value="1"/>
</dbReference>